<dbReference type="Proteomes" id="UP001610100">
    <property type="component" value="Unassembled WGS sequence"/>
</dbReference>
<dbReference type="RefSeq" id="WP_344740368.1">
    <property type="nucleotide sequence ID" value="NZ_BAABAY010000001.1"/>
</dbReference>
<dbReference type="EMBL" id="JBAWKB010000001">
    <property type="protein sequence ID" value="MFH6771326.1"/>
    <property type="molecule type" value="Genomic_DNA"/>
</dbReference>
<evidence type="ECO:0008006" key="3">
    <source>
        <dbReference type="Google" id="ProtNLM"/>
    </source>
</evidence>
<comment type="caution">
    <text evidence="1">The sequence shown here is derived from an EMBL/GenBank/DDBJ whole genome shotgun (WGS) entry which is preliminary data.</text>
</comment>
<evidence type="ECO:0000313" key="2">
    <source>
        <dbReference type="Proteomes" id="UP001610100"/>
    </source>
</evidence>
<protein>
    <recommendedName>
        <fullName evidence="3">Lipoprotein</fullName>
    </recommendedName>
</protein>
<name>A0ABW7MWV6_9FLAO</name>
<organism evidence="1 2">
    <name type="scientific">Gaetbulibacter aestuarii</name>
    <dbReference type="NCBI Taxonomy" id="1502358"/>
    <lineage>
        <taxon>Bacteria</taxon>
        <taxon>Pseudomonadati</taxon>
        <taxon>Bacteroidota</taxon>
        <taxon>Flavobacteriia</taxon>
        <taxon>Flavobacteriales</taxon>
        <taxon>Flavobacteriaceae</taxon>
        <taxon>Gaetbulibacter</taxon>
    </lineage>
</organism>
<sequence length="121" mass="14485">MKTISLSKLIIAAAAFLILESCGPVIISSRPNYPVPGWFYPHRVINVRYVYFPEYTIYYDLTLRNYLYLDNGVWIRVNTLPPRYNHINFRHAKQVRVDNYFGDNIRVYHNDRRSDDRGRRN</sequence>
<reference evidence="1 2" key="1">
    <citation type="submission" date="2024-02" db="EMBL/GenBank/DDBJ databases">
        <title>A Gaetbulibacter species isolated from tidal flats and genomic insights of their niches.</title>
        <authorList>
            <person name="Ye Y."/>
        </authorList>
    </citation>
    <scope>NUCLEOTIDE SEQUENCE [LARGE SCALE GENOMIC DNA]</scope>
    <source>
        <strain evidence="1 2">KYW382</strain>
    </source>
</reference>
<accession>A0ABW7MWV6</accession>
<gene>
    <name evidence="1" type="ORF">V8G58_05210</name>
</gene>
<proteinExistence type="predicted"/>
<evidence type="ECO:0000313" key="1">
    <source>
        <dbReference type="EMBL" id="MFH6771326.1"/>
    </source>
</evidence>
<keyword evidence="2" id="KW-1185">Reference proteome</keyword>